<evidence type="ECO:0000313" key="1">
    <source>
        <dbReference type="EMBL" id="TGK97020.1"/>
    </source>
</evidence>
<evidence type="ECO:0000313" key="2">
    <source>
        <dbReference type="Proteomes" id="UP000297891"/>
    </source>
</evidence>
<dbReference type="EMBL" id="RQFP01000001">
    <property type="protein sequence ID" value="TGK97020.1"/>
    <property type="molecule type" value="Genomic_DNA"/>
</dbReference>
<dbReference type="AlphaFoldDB" id="A0A2M9Y050"/>
<evidence type="ECO:0008006" key="3">
    <source>
        <dbReference type="Google" id="ProtNLM"/>
    </source>
</evidence>
<accession>A0A2M9Y050</accession>
<proteinExistence type="predicted"/>
<reference evidence="1" key="1">
    <citation type="journal article" date="2019" name="PLoS Negl. Trop. Dis.">
        <title>Revisiting the worldwide diversity of Leptospira species in the environment.</title>
        <authorList>
            <person name="Vincent A.T."/>
            <person name="Schiettekatte O."/>
            <person name="Bourhy P."/>
            <person name="Veyrier F.J."/>
            <person name="Picardeau M."/>
        </authorList>
    </citation>
    <scope>NUCLEOTIDE SEQUENCE [LARGE SCALE GENOMIC DNA]</scope>
    <source>
        <strain evidence="1">201800277</strain>
    </source>
</reference>
<dbReference type="RefSeq" id="WP_100791449.1">
    <property type="nucleotide sequence ID" value="NZ_NPDQ01000006.1"/>
</dbReference>
<dbReference type="Proteomes" id="UP000297891">
    <property type="component" value="Unassembled WGS sequence"/>
</dbReference>
<gene>
    <name evidence="1" type="ORF">EHQ30_10655</name>
</gene>
<dbReference type="OrthoDB" id="344229at2"/>
<sequence length="238" mass="27460">MKIQKLKAFALLGWLLFSLVSISCQKFRGLSREVARPELFEAGRAFAEVAGVTLTEDGPGEGSRYCLEVDFINKKLRAAFYNENYVKKKPIIEIPLYEDDTYLYAKAKHGGRIFIFAGPSGWETDKKTFIYFSSNRDTIESRSKNAKENDFDNLTGGDDKKFGHEARLAWPVFPVSNENSKRYNTMEYCIKELPDFYKNGQEEYEAYMKEEVEAGKRYIESELKRIEDAEKRGLPIDD</sequence>
<keyword evidence="2" id="KW-1185">Reference proteome</keyword>
<organism evidence="1 2">
    <name type="scientific">Leptospira brenneri</name>
    <dbReference type="NCBI Taxonomy" id="2023182"/>
    <lineage>
        <taxon>Bacteria</taxon>
        <taxon>Pseudomonadati</taxon>
        <taxon>Spirochaetota</taxon>
        <taxon>Spirochaetia</taxon>
        <taxon>Leptospirales</taxon>
        <taxon>Leptospiraceae</taxon>
        <taxon>Leptospira</taxon>
    </lineage>
</organism>
<protein>
    <recommendedName>
        <fullName evidence="3">Lipoprotein</fullName>
    </recommendedName>
</protein>
<comment type="caution">
    <text evidence="1">The sequence shown here is derived from an EMBL/GenBank/DDBJ whole genome shotgun (WGS) entry which is preliminary data.</text>
</comment>
<name>A0A2M9Y050_9LEPT</name>
<dbReference type="PROSITE" id="PS51257">
    <property type="entry name" value="PROKAR_LIPOPROTEIN"/>
    <property type="match status" value="1"/>
</dbReference>